<dbReference type="InterPro" id="IPR001387">
    <property type="entry name" value="Cro/C1-type_HTH"/>
</dbReference>
<dbReference type="Gene3D" id="1.10.260.40">
    <property type="entry name" value="lambda repressor-like DNA-binding domains"/>
    <property type="match status" value="1"/>
</dbReference>
<evidence type="ECO:0000256" key="1">
    <source>
        <dbReference type="ARBA" id="ARBA00023125"/>
    </source>
</evidence>
<evidence type="ECO:0000313" key="3">
    <source>
        <dbReference type="EMBL" id="PTM58066.1"/>
    </source>
</evidence>
<dbReference type="SMART" id="SM00530">
    <property type="entry name" value="HTH_XRE"/>
    <property type="match status" value="1"/>
</dbReference>
<proteinExistence type="predicted"/>
<dbReference type="PANTHER" id="PTHR46558:SF13">
    <property type="entry name" value="HTH-TYPE TRANSCRIPTIONAL REGULATOR IMMR"/>
    <property type="match status" value="1"/>
</dbReference>
<dbReference type="PROSITE" id="PS50943">
    <property type="entry name" value="HTH_CROC1"/>
    <property type="match status" value="1"/>
</dbReference>
<organism evidence="3 4">
    <name type="scientific">Desmospora activa DSM 45169</name>
    <dbReference type="NCBI Taxonomy" id="1121389"/>
    <lineage>
        <taxon>Bacteria</taxon>
        <taxon>Bacillati</taxon>
        <taxon>Bacillota</taxon>
        <taxon>Bacilli</taxon>
        <taxon>Bacillales</taxon>
        <taxon>Thermoactinomycetaceae</taxon>
        <taxon>Desmospora</taxon>
    </lineage>
</organism>
<dbReference type="InterPro" id="IPR010982">
    <property type="entry name" value="Lambda_DNA-bd_dom_sf"/>
</dbReference>
<dbReference type="RefSeq" id="WP_170105104.1">
    <property type="nucleotide sequence ID" value="NZ_PZZP01000001.1"/>
</dbReference>
<accession>A0A2T4Z846</accession>
<dbReference type="Pfam" id="PF01381">
    <property type="entry name" value="HTH_3"/>
    <property type="match status" value="1"/>
</dbReference>
<dbReference type="Proteomes" id="UP000241639">
    <property type="component" value="Unassembled WGS sequence"/>
</dbReference>
<reference evidence="3 4" key="1">
    <citation type="submission" date="2018-04" db="EMBL/GenBank/DDBJ databases">
        <title>Genomic Encyclopedia of Archaeal and Bacterial Type Strains, Phase II (KMG-II): from individual species to whole genera.</title>
        <authorList>
            <person name="Goeker M."/>
        </authorList>
    </citation>
    <scope>NUCLEOTIDE SEQUENCE [LARGE SCALE GENOMIC DNA]</scope>
    <source>
        <strain evidence="3 4">DSM 45169</strain>
    </source>
</reference>
<sequence length="137" mass="16213">MSLGKRLRTLRIRRNMRQEDVANHLEISKSAVGMYERDDREPSLETLRKLADLYGVTTDFLLGRTLFSSDPREEGHFESNLREFLQQETLHWDHVPLTSKDVSTFRNVVEWGIQERKTLYRVSRPRKNSEDLHGKKD</sequence>
<name>A0A2T4Z846_9BACL</name>
<keyword evidence="4" id="KW-1185">Reference proteome</keyword>
<feature type="domain" description="HTH cro/C1-type" evidence="2">
    <location>
        <begin position="7"/>
        <end position="61"/>
    </location>
</feature>
<evidence type="ECO:0000259" key="2">
    <source>
        <dbReference type="PROSITE" id="PS50943"/>
    </source>
</evidence>
<dbReference type="CDD" id="cd00093">
    <property type="entry name" value="HTH_XRE"/>
    <property type="match status" value="1"/>
</dbReference>
<dbReference type="PANTHER" id="PTHR46558">
    <property type="entry name" value="TRACRIPTIONAL REGULATORY PROTEIN-RELATED-RELATED"/>
    <property type="match status" value="1"/>
</dbReference>
<gene>
    <name evidence="3" type="ORF">C8J48_0638</name>
</gene>
<evidence type="ECO:0000313" key="4">
    <source>
        <dbReference type="Proteomes" id="UP000241639"/>
    </source>
</evidence>
<keyword evidence="1 3" id="KW-0238">DNA-binding</keyword>
<dbReference type="SUPFAM" id="SSF47413">
    <property type="entry name" value="lambda repressor-like DNA-binding domains"/>
    <property type="match status" value="1"/>
</dbReference>
<comment type="caution">
    <text evidence="3">The sequence shown here is derived from an EMBL/GenBank/DDBJ whole genome shotgun (WGS) entry which is preliminary data.</text>
</comment>
<dbReference type="GO" id="GO:0003677">
    <property type="term" value="F:DNA binding"/>
    <property type="evidence" value="ECO:0007669"/>
    <property type="project" value="UniProtKB-KW"/>
</dbReference>
<dbReference type="AlphaFoldDB" id="A0A2T4Z846"/>
<dbReference type="EMBL" id="PZZP01000001">
    <property type="protein sequence ID" value="PTM58066.1"/>
    <property type="molecule type" value="Genomic_DNA"/>
</dbReference>
<protein>
    <submittedName>
        <fullName evidence="3">DNA-binding XRE family transcriptional regulator</fullName>
    </submittedName>
</protein>